<dbReference type="GO" id="GO:0004553">
    <property type="term" value="F:hydrolase activity, hydrolyzing O-glycosyl compounds"/>
    <property type="evidence" value="ECO:0007669"/>
    <property type="project" value="InterPro"/>
</dbReference>
<dbReference type="OrthoDB" id="5211809at2759"/>
<evidence type="ECO:0000256" key="4">
    <source>
        <dbReference type="ARBA" id="ARBA00023295"/>
    </source>
</evidence>
<evidence type="ECO:0000256" key="2">
    <source>
        <dbReference type="ARBA" id="ARBA00022801"/>
    </source>
</evidence>
<accession>A0A0G2HU46</accession>
<dbReference type="Proteomes" id="UP000034680">
    <property type="component" value="Unassembled WGS sequence"/>
</dbReference>
<dbReference type="GO" id="GO:0005975">
    <property type="term" value="P:carbohydrate metabolic process"/>
    <property type="evidence" value="ECO:0007669"/>
    <property type="project" value="InterPro"/>
</dbReference>
<comment type="caution">
    <text evidence="7">The sequence shown here is derived from an EMBL/GenBank/DDBJ whole genome shotgun (WGS) entry which is preliminary data.</text>
</comment>
<dbReference type="InterPro" id="IPR006710">
    <property type="entry name" value="Glyco_hydro_43"/>
</dbReference>
<dbReference type="EMBL" id="LCUC01000059">
    <property type="protein sequence ID" value="KKY38308.1"/>
    <property type="molecule type" value="Genomic_DNA"/>
</dbReference>
<sequence length="355" mass="39159">MDPDIFTDDDGQKYLYFGGTKSAVGKLDDNMINFRPINTSKSAMGTDAEYFKSITPQPSKFKEGTKFFKRKDVYYMMWSEYRYGDARYQVSYGTSDTPLGPFSPRGAILKKDPVIAVATGHKSVLNISRTNTWYIVYHRHPLHESKGDNRVVALDRMYFDADGGIEPVELLVTDNFDDGQPSPVLWQRRSGDWAVMGGEGQQGQQLRGSSAQALALIDSHFADLVYDAEVTLEGGGSEAGITFRTAPSRGRRGPEAFNGHAVWLKASTGEVLLGHRKGKRRVRMTVLKSSSDLHVGSGRKHHLRVGFKGTRVSVFVDDMVVPVLTATDGADASGQNGLWVKSGSALFDNVSIRHP</sequence>
<evidence type="ECO:0000313" key="7">
    <source>
        <dbReference type="EMBL" id="KKY38308.1"/>
    </source>
</evidence>
<dbReference type="PANTHER" id="PTHR43772:SF2">
    <property type="entry name" value="PUTATIVE (AFU_ORTHOLOGUE AFUA_2G04480)-RELATED"/>
    <property type="match status" value="1"/>
</dbReference>
<keyword evidence="8" id="KW-1185">Reference proteome</keyword>
<organism evidence="7 8">
    <name type="scientific">Diaporthe ampelina</name>
    <dbReference type="NCBI Taxonomy" id="1214573"/>
    <lineage>
        <taxon>Eukaryota</taxon>
        <taxon>Fungi</taxon>
        <taxon>Dikarya</taxon>
        <taxon>Ascomycota</taxon>
        <taxon>Pezizomycotina</taxon>
        <taxon>Sordariomycetes</taxon>
        <taxon>Sordariomycetidae</taxon>
        <taxon>Diaporthales</taxon>
        <taxon>Diaporthaceae</taxon>
        <taxon>Diaporthe</taxon>
    </lineage>
</organism>
<evidence type="ECO:0000313" key="8">
    <source>
        <dbReference type="Proteomes" id="UP000034680"/>
    </source>
</evidence>
<evidence type="ECO:0000256" key="5">
    <source>
        <dbReference type="PIRSR" id="PIRSR606710-2"/>
    </source>
</evidence>
<dbReference type="InterPro" id="IPR052176">
    <property type="entry name" value="Glycosyl_Hydrlase_43_Enz"/>
</dbReference>
<dbReference type="STRING" id="1214573.A0A0G2HU46"/>
<keyword evidence="2 6" id="KW-0378">Hydrolase</keyword>
<dbReference type="Pfam" id="PF04616">
    <property type="entry name" value="Glyco_hydro_43"/>
    <property type="match status" value="1"/>
</dbReference>
<protein>
    <submittedName>
        <fullName evidence="7">Putative glycosyl hydrolase</fullName>
    </submittedName>
</protein>
<keyword evidence="3" id="KW-0119">Carbohydrate metabolism</keyword>
<evidence type="ECO:0000256" key="6">
    <source>
        <dbReference type="RuleBase" id="RU361187"/>
    </source>
</evidence>
<proteinExistence type="inferred from homology"/>
<evidence type="ECO:0000256" key="1">
    <source>
        <dbReference type="ARBA" id="ARBA00009865"/>
    </source>
</evidence>
<dbReference type="PANTHER" id="PTHR43772">
    <property type="entry name" value="ENDO-1,4-BETA-XYLANASE"/>
    <property type="match status" value="1"/>
</dbReference>
<dbReference type="InterPro" id="IPR023296">
    <property type="entry name" value="Glyco_hydro_beta-prop_sf"/>
</dbReference>
<dbReference type="Gene3D" id="2.115.10.20">
    <property type="entry name" value="Glycosyl hydrolase domain, family 43"/>
    <property type="match status" value="1"/>
</dbReference>
<reference evidence="7 8" key="2">
    <citation type="submission" date="2015-05" db="EMBL/GenBank/DDBJ databases">
        <authorList>
            <person name="Morales-Cruz A."/>
            <person name="Amrine K.C."/>
            <person name="Cantu D."/>
        </authorList>
    </citation>
    <scope>NUCLEOTIDE SEQUENCE [LARGE SCALE GENOMIC DNA]</scope>
    <source>
        <strain evidence="7">DA912</strain>
    </source>
</reference>
<gene>
    <name evidence="7" type="ORF">UCDDA912_g01626</name>
</gene>
<dbReference type="SUPFAM" id="SSF75005">
    <property type="entry name" value="Arabinanase/levansucrase/invertase"/>
    <property type="match status" value="1"/>
</dbReference>
<dbReference type="AlphaFoldDB" id="A0A0G2HU46"/>
<evidence type="ECO:0000256" key="3">
    <source>
        <dbReference type="ARBA" id="ARBA00023277"/>
    </source>
</evidence>
<name>A0A0G2HU46_9PEZI</name>
<comment type="similarity">
    <text evidence="1 6">Belongs to the glycosyl hydrolase 43 family.</text>
</comment>
<dbReference type="Gene3D" id="2.60.120.560">
    <property type="entry name" value="Exo-inulinase, domain 1"/>
    <property type="match status" value="1"/>
</dbReference>
<keyword evidence="4 6" id="KW-0326">Glycosidase</keyword>
<feature type="site" description="Important for catalytic activity, responsible for pKa modulation of the active site Glu and correct orientation of both the proton donor and substrate" evidence="5">
    <location>
        <position position="2"/>
    </location>
</feature>
<reference evidence="7 8" key="1">
    <citation type="submission" date="2015-05" db="EMBL/GenBank/DDBJ databases">
        <title>Distinctive expansion of gene families associated with plant cell wall degradation and secondary metabolism in the genomes of grapevine trunk pathogens.</title>
        <authorList>
            <person name="Lawrence D.P."/>
            <person name="Travadon R."/>
            <person name="Rolshausen P.E."/>
            <person name="Baumgartner K."/>
        </authorList>
    </citation>
    <scope>NUCLEOTIDE SEQUENCE [LARGE SCALE GENOMIC DNA]</scope>
    <source>
        <strain evidence="7">DA912</strain>
    </source>
</reference>